<dbReference type="Pfam" id="PF07007">
    <property type="entry name" value="LprI"/>
    <property type="match status" value="1"/>
</dbReference>
<dbReference type="AlphaFoldDB" id="A0A1M5R5W4"/>
<dbReference type="Gene3D" id="1.20.1270.180">
    <property type="match status" value="1"/>
</dbReference>
<evidence type="ECO:0000313" key="4">
    <source>
        <dbReference type="Proteomes" id="UP000184047"/>
    </source>
</evidence>
<reference evidence="4" key="1">
    <citation type="submission" date="2016-11" db="EMBL/GenBank/DDBJ databases">
        <authorList>
            <person name="Varghese N."/>
            <person name="Submissions S."/>
        </authorList>
    </citation>
    <scope>NUCLEOTIDE SEQUENCE [LARGE SCALE GENOMIC DNA]</scope>
    <source>
        <strain evidence="4">DSM 19055</strain>
    </source>
</reference>
<keyword evidence="1" id="KW-0472">Membrane</keyword>
<accession>A0A1M5R5W4</accession>
<evidence type="ECO:0000256" key="1">
    <source>
        <dbReference type="SAM" id="Phobius"/>
    </source>
</evidence>
<proteinExistence type="predicted"/>
<dbReference type="RefSeq" id="WP_073062837.1">
    <property type="nucleotide sequence ID" value="NZ_FQWT01000003.1"/>
</dbReference>
<protein>
    <recommendedName>
        <fullName evidence="2">Lysozyme inhibitor LprI-like N-terminal domain-containing protein</fullName>
    </recommendedName>
</protein>
<keyword evidence="4" id="KW-1185">Reference proteome</keyword>
<dbReference type="InterPro" id="IPR009739">
    <property type="entry name" value="LprI-like_N"/>
</dbReference>
<name>A0A1M5R5W4_9FLAO</name>
<keyword evidence="1" id="KW-0812">Transmembrane</keyword>
<gene>
    <name evidence="3" type="ORF">SAMN05421866_2253</name>
</gene>
<dbReference type="EMBL" id="FQWT01000003">
    <property type="protein sequence ID" value="SHH21369.1"/>
    <property type="molecule type" value="Genomic_DNA"/>
</dbReference>
<sequence>MKSKINIKGIISACAIILFLGHLIFPTIKIDLITVILFCLIIIPWLEPLFKSVELPGGLKLEFHDLEKIEKEAEKVGLINKEKNSNILSENYEFIEIANTNQSLALISLRIEIEKKLREIAHKYNIGANNFSISKIITILSEKNILSIQESRVLKEILYTLNQASHGVEYDVRTGSWIIEIGPEILKSLSSKIIKRGYIFPSEDQQIEHWIDKSFEAKEWNTNIEFIENIKQHNELWENELENIYSSLIEKLHDPQKSILEKNQQQWLSYYESYSELLTSFDNLQHNVGREGQIILYVHIMQKKRERVLELEEILNQLTKKQ</sequence>
<evidence type="ECO:0000259" key="2">
    <source>
        <dbReference type="Pfam" id="PF07007"/>
    </source>
</evidence>
<dbReference type="STRING" id="421058.SAMN05421866_2253"/>
<feature type="domain" description="Lysozyme inhibitor LprI-like N-terminal" evidence="2">
    <location>
        <begin position="220"/>
        <end position="311"/>
    </location>
</feature>
<dbReference type="OrthoDB" id="1339433at2"/>
<evidence type="ECO:0000313" key="3">
    <source>
        <dbReference type="EMBL" id="SHH21369.1"/>
    </source>
</evidence>
<feature type="transmembrane region" description="Helical" evidence="1">
    <location>
        <begin position="7"/>
        <end position="26"/>
    </location>
</feature>
<keyword evidence="1" id="KW-1133">Transmembrane helix</keyword>
<dbReference type="Proteomes" id="UP000184047">
    <property type="component" value="Unassembled WGS sequence"/>
</dbReference>
<organism evidence="3 4">
    <name type="scientific">Chryseobacterium oranimense</name>
    <dbReference type="NCBI Taxonomy" id="421058"/>
    <lineage>
        <taxon>Bacteria</taxon>
        <taxon>Pseudomonadati</taxon>
        <taxon>Bacteroidota</taxon>
        <taxon>Flavobacteriia</taxon>
        <taxon>Flavobacteriales</taxon>
        <taxon>Weeksellaceae</taxon>
        <taxon>Chryseobacterium group</taxon>
        <taxon>Chryseobacterium</taxon>
    </lineage>
</organism>